<dbReference type="UniPathway" id="UPA00299"/>
<gene>
    <name evidence="20" type="ORF">SAMN02745157_3949</name>
</gene>
<feature type="binding site" evidence="16">
    <location>
        <begin position="316"/>
        <end position="321"/>
    </location>
    <ligand>
        <name>substrate</name>
    </ligand>
</feature>
<feature type="compositionally biased region" description="Basic and acidic residues" evidence="18">
    <location>
        <begin position="1"/>
        <end position="13"/>
    </location>
</feature>
<evidence type="ECO:0000256" key="14">
    <source>
        <dbReference type="PIRNR" id="PIRNR006337"/>
    </source>
</evidence>
<dbReference type="InterPro" id="IPR044901">
    <property type="entry name" value="Trehalose_TreZ_E-set_sf"/>
</dbReference>
<dbReference type="NCBIfam" id="TIGR02402">
    <property type="entry name" value="trehalose_TreZ"/>
    <property type="match status" value="1"/>
</dbReference>
<dbReference type="RefSeq" id="WP_244540298.1">
    <property type="nucleotide sequence ID" value="NZ_FQUP01000004.1"/>
</dbReference>
<dbReference type="GO" id="GO:0005737">
    <property type="term" value="C:cytoplasm"/>
    <property type="evidence" value="ECO:0007669"/>
    <property type="project" value="UniProtKB-SubCell"/>
</dbReference>
<dbReference type="InterPro" id="IPR012768">
    <property type="entry name" value="Trehalose_TreZ"/>
</dbReference>
<evidence type="ECO:0000256" key="8">
    <source>
        <dbReference type="ARBA" id="ARBA00023277"/>
    </source>
</evidence>
<evidence type="ECO:0000259" key="19">
    <source>
        <dbReference type="SMART" id="SM00642"/>
    </source>
</evidence>
<dbReference type="AlphaFoldDB" id="A0A1M5IN60"/>
<comment type="catalytic activity">
    <reaction evidence="12 14">
        <text>hydrolysis of (1-&gt;4)-alpha-D-glucosidic linkage in 4-alpha-D-[(1-&gt;4)-alpha-D-glucanosyl]n trehalose to yield trehalose and (1-&gt;4)-alpha-D-glucan.</text>
        <dbReference type="EC" id="3.2.1.141"/>
    </reaction>
</comment>
<evidence type="ECO:0000256" key="11">
    <source>
        <dbReference type="ARBA" id="ARBA00033284"/>
    </source>
</evidence>
<dbReference type="PANTHER" id="PTHR43651:SF11">
    <property type="entry name" value="MALTO-OLIGOSYLTREHALOSE TREHALOHYDROLASE"/>
    <property type="match status" value="1"/>
</dbReference>
<dbReference type="InterPro" id="IPR004193">
    <property type="entry name" value="Glyco_hydro_13_N"/>
</dbReference>
<dbReference type="Pfam" id="PF00128">
    <property type="entry name" value="Alpha-amylase"/>
    <property type="match status" value="1"/>
</dbReference>
<comment type="subcellular location">
    <subcellularLocation>
        <location evidence="1 15">Cytoplasm</location>
    </subcellularLocation>
</comment>
<accession>A0A1M5IN60</accession>
<evidence type="ECO:0000256" key="6">
    <source>
        <dbReference type="ARBA" id="ARBA00022490"/>
    </source>
</evidence>
<evidence type="ECO:0000256" key="5">
    <source>
        <dbReference type="ARBA" id="ARBA00015938"/>
    </source>
</evidence>
<dbReference type="SUPFAM" id="SSF51445">
    <property type="entry name" value="(Trans)glycosidases"/>
    <property type="match status" value="1"/>
</dbReference>
<dbReference type="GO" id="GO:0005992">
    <property type="term" value="P:trehalose biosynthetic process"/>
    <property type="evidence" value="ECO:0007669"/>
    <property type="project" value="UniProtKB-UniRule"/>
</dbReference>
<evidence type="ECO:0000313" key="20">
    <source>
        <dbReference type="EMBL" id="SHG29804.1"/>
    </source>
</evidence>
<dbReference type="Gene3D" id="1.10.10.760">
    <property type="entry name" value="E-set domains of sugar-utilizing enzymes"/>
    <property type="match status" value="1"/>
</dbReference>
<evidence type="ECO:0000256" key="10">
    <source>
        <dbReference type="ARBA" id="ARBA00032057"/>
    </source>
</evidence>
<comment type="similarity">
    <text evidence="3 14">Belongs to the glycosyl hydrolase 13 family.</text>
</comment>
<dbReference type="SMART" id="SM00642">
    <property type="entry name" value="Aamy"/>
    <property type="match status" value="1"/>
</dbReference>
<dbReference type="Gene3D" id="3.20.20.80">
    <property type="entry name" value="Glycosidases"/>
    <property type="match status" value="1"/>
</dbReference>
<feature type="region of interest" description="Disordered" evidence="18">
    <location>
        <begin position="1"/>
        <end position="31"/>
    </location>
</feature>
<evidence type="ECO:0000256" key="3">
    <source>
        <dbReference type="ARBA" id="ARBA00008061"/>
    </source>
</evidence>
<evidence type="ECO:0000256" key="9">
    <source>
        <dbReference type="ARBA" id="ARBA00023295"/>
    </source>
</evidence>
<dbReference type="InterPro" id="IPR013783">
    <property type="entry name" value="Ig-like_fold"/>
</dbReference>
<keyword evidence="21" id="KW-1185">Reference proteome</keyword>
<keyword evidence="7 14" id="KW-0378">Hydrolase</keyword>
<comment type="pathway">
    <text evidence="2 14">Glycan biosynthesis; trehalose biosynthesis.</text>
</comment>
<dbReference type="Proteomes" id="UP000184485">
    <property type="component" value="Unassembled WGS sequence"/>
</dbReference>
<dbReference type="PANTHER" id="PTHR43651">
    <property type="entry name" value="1,4-ALPHA-GLUCAN-BRANCHING ENZYME"/>
    <property type="match status" value="1"/>
</dbReference>
<keyword evidence="8" id="KW-0119">Carbohydrate metabolism</keyword>
<dbReference type="STRING" id="1122133.SAMN02745157_3949"/>
<evidence type="ECO:0000256" key="16">
    <source>
        <dbReference type="PIRSR" id="PIRSR006337-2"/>
    </source>
</evidence>
<keyword evidence="9 14" id="KW-0326">Glycosidase</keyword>
<evidence type="ECO:0000256" key="2">
    <source>
        <dbReference type="ARBA" id="ARBA00005199"/>
    </source>
</evidence>
<feature type="domain" description="Glycosyl hydrolase family 13 catalytic" evidence="19">
    <location>
        <begin position="169"/>
        <end position="564"/>
    </location>
</feature>
<dbReference type="PIRSF" id="PIRSF006337">
    <property type="entry name" value="Trehalose_TreZ"/>
    <property type="match status" value="1"/>
</dbReference>
<feature type="binding site" evidence="16">
    <location>
        <begin position="377"/>
        <end position="381"/>
    </location>
    <ligand>
        <name>substrate</name>
    </ligand>
</feature>
<dbReference type="InterPro" id="IPR014756">
    <property type="entry name" value="Ig_E-set"/>
</dbReference>
<evidence type="ECO:0000256" key="1">
    <source>
        <dbReference type="ARBA" id="ARBA00004496"/>
    </source>
</evidence>
<evidence type="ECO:0000256" key="15">
    <source>
        <dbReference type="PIRSR" id="PIRSR006337-1"/>
    </source>
</evidence>
<keyword evidence="6" id="KW-0963">Cytoplasm</keyword>
<dbReference type="Gene3D" id="2.60.40.10">
    <property type="entry name" value="Immunoglobulins"/>
    <property type="match status" value="1"/>
</dbReference>
<dbReference type="InterPro" id="IPR006047">
    <property type="entry name" value="GH13_cat_dom"/>
</dbReference>
<reference evidence="20 21" key="1">
    <citation type="submission" date="2016-11" db="EMBL/GenBank/DDBJ databases">
        <authorList>
            <person name="Jaros S."/>
            <person name="Januszkiewicz K."/>
            <person name="Wedrychowicz H."/>
        </authorList>
    </citation>
    <scope>NUCLEOTIDE SEQUENCE [LARGE SCALE GENOMIC DNA]</scope>
    <source>
        <strain evidence="20 21">DSM 19436</strain>
    </source>
</reference>
<feature type="binding site" evidence="16">
    <location>
        <begin position="448"/>
        <end position="453"/>
    </location>
    <ligand>
        <name>substrate</name>
    </ligand>
</feature>
<dbReference type="EC" id="3.2.1.141" evidence="4 13"/>
<evidence type="ECO:0000256" key="4">
    <source>
        <dbReference type="ARBA" id="ARBA00012268"/>
    </source>
</evidence>
<evidence type="ECO:0000313" key="21">
    <source>
        <dbReference type="Proteomes" id="UP000184485"/>
    </source>
</evidence>
<dbReference type="GO" id="GO:0033942">
    <property type="term" value="F:4-alpha-D-(1-&gt;4)-alpha-D-glucanotrehalose trehalohydrolase activity"/>
    <property type="evidence" value="ECO:0007669"/>
    <property type="project" value="UniProtKB-EC"/>
</dbReference>
<dbReference type="InterPro" id="IPR017853">
    <property type="entry name" value="GH"/>
</dbReference>
<evidence type="ECO:0000256" key="18">
    <source>
        <dbReference type="SAM" id="MobiDB-lite"/>
    </source>
</evidence>
<dbReference type="CDD" id="cd11325">
    <property type="entry name" value="AmyAc_GTHase"/>
    <property type="match status" value="1"/>
</dbReference>
<evidence type="ECO:0000256" key="7">
    <source>
        <dbReference type="ARBA" id="ARBA00022801"/>
    </source>
</evidence>
<evidence type="ECO:0000256" key="17">
    <source>
        <dbReference type="PIRSR" id="PIRSR006337-3"/>
    </source>
</evidence>
<dbReference type="SUPFAM" id="SSF81296">
    <property type="entry name" value="E set domains"/>
    <property type="match status" value="1"/>
</dbReference>
<feature type="site" description="Transition state stabilizer" evidence="17">
    <location>
        <position position="449"/>
    </location>
</feature>
<dbReference type="Pfam" id="PF02922">
    <property type="entry name" value="CBM_48"/>
    <property type="match status" value="1"/>
</dbReference>
<feature type="active site" description="Proton donor" evidence="15">
    <location>
        <position position="351"/>
    </location>
</feature>
<proteinExistence type="inferred from homology"/>
<dbReference type="CDD" id="cd02853">
    <property type="entry name" value="E_set_MTHase_like_N"/>
    <property type="match status" value="1"/>
</dbReference>
<feature type="active site" description="Nucleophile" evidence="15">
    <location>
        <position position="318"/>
    </location>
</feature>
<organism evidence="20 21">
    <name type="scientific">Kaistia soli DSM 19436</name>
    <dbReference type="NCBI Taxonomy" id="1122133"/>
    <lineage>
        <taxon>Bacteria</taxon>
        <taxon>Pseudomonadati</taxon>
        <taxon>Pseudomonadota</taxon>
        <taxon>Alphaproteobacteria</taxon>
        <taxon>Hyphomicrobiales</taxon>
        <taxon>Kaistiaceae</taxon>
        <taxon>Kaistia</taxon>
    </lineage>
</organism>
<protein>
    <recommendedName>
        <fullName evidence="5 13">Malto-oligosyltrehalose trehalohydrolase</fullName>
        <shortName evidence="14">MTHase</shortName>
        <ecNumber evidence="4 13">3.2.1.141</ecNumber>
    </recommendedName>
    <alternativeName>
        <fullName evidence="11 14">4-alpha-D-((1-&gt;4)-alpha-D-glucano)trehalose trehalohydrolase</fullName>
    </alternativeName>
    <alternativeName>
        <fullName evidence="10 14">Maltooligosyl trehalose trehalohydrolase</fullName>
    </alternativeName>
</protein>
<dbReference type="EMBL" id="FQUP01000004">
    <property type="protein sequence ID" value="SHG29804.1"/>
    <property type="molecule type" value="Genomic_DNA"/>
</dbReference>
<sequence length="655" mass="72674">MTMQDRTDNRPEGGHALIDSLVEGQPPTGDPAILRSSLAIADETRGDRVGSGPEEYEHGPLSFDRISHYRFGPELIEGGVRFRLYAPSADQVEVLLVDRAPTPMQAGDDGWYSLDVPGAGPGTLYRYRVKGIDVPDPASRGQADDTGGWSVVRGPLGLASERTIRPWHQAVIAELHVGTATPEGTFKGLAQRIGHFADAGYTAIELMPLGDFPGSHNWGYDGVLVFAPERSYGTPEDLRALVDAAHAHGLAVILDVVYNHFGPVDNYLPLYAAPFFDENVHTPWGAGLNFADPLVRLFFLENVRMWIEDYDMDGLRFDAVHEFGTSGAQQMKREMAAMARAIKPNAMLILENLDNEASWLERDASGRPRYFDAQWNDDIHHVLHVIATDQRSGYYRDFADETVEKARRVLAEGFAYQGEAVPRRGDIERGEPSAHLPPSAFVSFIQNHDQIGNQPDGRRLAEDLDAERLDFLHFVIMLSPQIPMFFMGEEAHIRAPFPFFGDLKGEFSAEIREGRAQQAKEFFESDHADELVPDPMAPETMAMAKLDWNEFAAPERAEALDRFRELARLRREHLWPLTDAPYQGAEAHQDGRVVAVSWTYAGGRLVMVMNAAPDEGSIEVPAFAPMATTGIHRREGERMVLGPWSAAIAVLPAEA</sequence>
<evidence type="ECO:0000256" key="13">
    <source>
        <dbReference type="NCBIfam" id="TIGR02402"/>
    </source>
</evidence>
<evidence type="ECO:0000256" key="12">
    <source>
        <dbReference type="ARBA" id="ARBA00034013"/>
    </source>
</evidence>
<name>A0A1M5IN60_9HYPH</name>